<keyword evidence="3" id="KW-1185">Reference proteome</keyword>
<accession>A0ABN2JQH2</accession>
<dbReference type="InterPro" id="IPR050490">
    <property type="entry name" value="Bact_solute-bd_prot1"/>
</dbReference>
<evidence type="ECO:0000313" key="3">
    <source>
        <dbReference type="Proteomes" id="UP001501138"/>
    </source>
</evidence>
<protein>
    <submittedName>
        <fullName evidence="2">Extracellular solute-binding protein</fullName>
    </submittedName>
</protein>
<feature type="chain" id="PRO_5047514944" evidence="1">
    <location>
        <begin position="24"/>
        <end position="447"/>
    </location>
</feature>
<dbReference type="PANTHER" id="PTHR43649">
    <property type="entry name" value="ARABINOSE-BINDING PROTEIN-RELATED"/>
    <property type="match status" value="1"/>
</dbReference>
<dbReference type="Proteomes" id="UP001501138">
    <property type="component" value="Unassembled WGS sequence"/>
</dbReference>
<evidence type="ECO:0000256" key="1">
    <source>
        <dbReference type="SAM" id="SignalP"/>
    </source>
</evidence>
<reference evidence="2 3" key="1">
    <citation type="journal article" date="2019" name="Int. J. Syst. Evol. Microbiol.">
        <title>The Global Catalogue of Microorganisms (GCM) 10K type strain sequencing project: providing services to taxonomists for standard genome sequencing and annotation.</title>
        <authorList>
            <consortium name="The Broad Institute Genomics Platform"/>
            <consortium name="The Broad Institute Genome Sequencing Center for Infectious Disease"/>
            <person name="Wu L."/>
            <person name="Ma J."/>
        </authorList>
    </citation>
    <scope>NUCLEOTIDE SEQUENCE [LARGE SCALE GENOMIC DNA]</scope>
    <source>
        <strain evidence="2 3">JCM 15589</strain>
    </source>
</reference>
<dbReference type="PANTHER" id="PTHR43649:SF12">
    <property type="entry name" value="DIACETYLCHITOBIOSE BINDING PROTEIN DASA"/>
    <property type="match status" value="1"/>
</dbReference>
<keyword evidence="1" id="KW-0732">Signal</keyword>
<sequence>MSRHTQVRAGAVAVALAGTAVLAGCSGAAEDGEGAAPEAAACAPSEGPVELTYTGWVPGMEDAIAMWNEANPDVQVTYNTGPSGNAGTYQDFFNQLEAGEAPDLGQIEYDTLPNFRVQDGLVNIAGCEGVMESGEQFVDWTWQQVTFGEQDAVYAIPQDTGPMAMFYRKDLFAKAGIDVPSTWDEYADAARTIREEGAYITHFPRTDVNWFAGLVWQDQGRWFANDGEAWTVDLTGPESTEVAEYWQGLIDEGLVKDTPGFSDEWNNELNTGELWTWVSAVWGSNSISSGAPDTSGKWAVAPMPQWEAGQNAAGNWGGSSVAVLKGSEHPYEAAQFALWLNTSEEALTALNKGGGLYPATTAGLELPALKEGLEFYGGQPIFDVFAEAAAATDPSFTWGPTMAQTYNDVADGFGTALGGSGTLLDALQAGEDATKETLTSQSIPVNE</sequence>
<dbReference type="SUPFAM" id="SSF53850">
    <property type="entry name" value="Periplasmic binding protein-like II"/>
    <property type="match status" value="1"/>
</dbReference>
<dbReference type="PROSITE" id="PS51257">
    <property type="entry name" value="PROKAR_LIPOPROTEIN"/>
    <property type="match status" value="1"/>
</dbReference>
<dbReference type="InterPro" id="IPR006059">
    <property type="entry name" value="SBP"/>
</dbReference>
<dbReference type="Pfam" id="PF01547">
    <property type="entry name" value="SBP_bac_1"/>
    <property type="match status" value="1"/>
</dbReference>
<comment type="caution">
    <text evidence="2">The sequence shown here is derived from an EMBL/GenBank/DDBJ whole genome shotgun (WGS) entry which is preliminary data.</text>
</comment>
<dbReference type="RefSeq" id="WP_344249751.1">
    <property type="nucleotide sequence ID" value="NZ_BAAAPM010000008.1"/>
</dbReference>
<dbReference type="Gene3D" id="3.40.190.10">
    <property type="entry name" value="Periplasmic binding protein-like II"/>
    <property type="match status" value="1"/>
</dbReference>
<gene>
    <name evidence="2" type="ORF">GCM10009809_33210</name>
</gene>
<feature type="signal peptide" evidence="1">
    <location>
        <begin position="1"/>
        <end position="23"/>
    </location>
</feature>
<dbReference type="EMBL" id="BAAAPM010000008">
    <property type="protein sequence ID" value="GAA1735416.1"/>
    <property type="molecule type" value="Genomic_DNA"/>
</dbReference>
<name>A0ABN2JQH2_9MICO</name>
<evidence type="ECO:0000313" key="2">
    <source>
        <dbReference type="EMBL" id="GAA1735416.1"/>
    </source>
</evidence>
<organism evidence="2 3">
    <name type="scientific">Isoptericola hypogeus</name>
    <dbReference type="NCBI Taxonomy" id="300179"/>
    <lineage>
        <taxon>Bacteria</taxon>
        <taxon>Bacillati</taxon>
        <taxon>Actinomycetota</taxon>
        <taxon>Actinomycetes</taxon>
        <taxon>Micrococcales</taxon>
        <taxon>Promicromonosporaceae</taxon>
        <taxon>Isoptericola</taxon>
    </lineage>
</organism>
<proteinExistence type="predicted"/>